<dbReference type="Proteomes" id="UP000786875">
    <property type="component" value="Unassembled WGS sequence"/>
</dbReference>
<protein>
    <submittedName>
        <fullName evidence="1">Transcriptional regulator</fullName>
    </submittedName>
</protein>
<dbReference type="EMBL" id="JABBFO010000003">
    <property type="protein sequence ID" value="MBT0726794.1"/>
    <property type="molecule type" value="Genomic_DNA"/>
</dbReference>
<evidence type="ECO:0000313" key="1">
    <source>
        <dbReference type="EMBL" id="MBT0726794.1"/>
    </source>
</evidence>
<gene>
    <name evidence="1" type="ORF">HGT73_05255</name>
</gene>
<reference evidence="1 2" key="1">
    <citation type="submission" date="2020-04" db="EMBL/GenBank/DDBJ databases">
        <title>Genome sequencing of Rosenbergiella species.</title>
        <authorList>
            <person name="Alvarez-Perez S."/>
            <person name="Lievens B."/>
        </authorList>
    </citation>
    <scope>NUCLEOTIDE SEQUENCE [LARGE SCALE GENOMIC DNA]</scope>
    <source>
        <strain evidence="1 2">CdVSA20.1</strain>
    </source>
</reference>
<name>A0ABS5T358_9GAMM</name>
<comment type="caution">
    <text evidence="1">The sequence shown here is derived from an EMBL/GenBank/DDBJ whole genome shotgun (WGS) entry which is preliminary data.</text>
</comment>
<keyword evidence="2" id="KW-1185">Reference proteome</keyword>
<dbReference type="RefSeq" id="WP_214212614.1">
    <property type="nucleotide sequence ID" value="NZ_JABBFO010000003.1"/>
</dbReference>
<accession>A0ABS5T358</accession>
<proteinExistence type="predicted"/>
<organism evidence="1 2">
    <name type="scientific">Rosenbergiella australiborealis</name>
    <dbReference type="NCBI Taxonomy" id="1544696"/>
    <lineage>
        <taxon>Bacteria</taxon>
        <taxon>Pseudomonadati</taxon>
        <taxon>Pseudomonadota</taxon>
        <taxon>Gammaproteobacteria</taxon>
        <taxon>Enterobacterales</taxon>
        <taxon>Erwiniaceae</taxon>
        <taxon>Rosenbergiella</taxon>
    </lineage>
</organism>
<sequence length="84" mass="9471">MNAKKRCKLRRIERRKLEREQLAAENRLEQHIESIMTGCSGRVSKALNGTLTLRDRGSESSSQCLPEVGIFFAGHRKSVSVSAR</sequence>
<evidence type="ECO:0000313" key="2">
    <source>
        <dbReference type="Proteomes" id="UP000786875"/>
    </source>
</evidence>